<evidence type="ECO:0000313" key="2">
    <source>
        <dbReference type="Proteomes" id="UP000294257"/>
    </source>
</evidence>
<dbReference type="Proteomes" id="UP000294257">
    <property type="component" value="Unassembled WGS sequence"/>
</dbReference>
<dbReference type="Pfam" id="PF13826">
    <property type="entry name" value="Monooxy_af470-like"/>
    <property type="match status" value="1"/>
</dbReference>
<dbReference type="RefSeq" id="WP_130345192.1">
    <property type="nucleotide sequence ID" value="NZ_SGWQ01000005.1"/>
</dbReference>
<dbReference type="InterPro" id="IPR025444">
    <property type="entry name" value="Monooxy_af470"/>
</dbReference>
<sequence length="159" mass="18257">MREANPVVPGRMTAHLDGEFVVFLIGMRINKPWKVHKWFPVLRAMPRSLRALDCEDLGLLGYRLSMTATGPLLVQYWRSVDELVHFARNHLYPHLESWRMFNRKVGFTGDVGFWHETYVVREGDYEAVYGNMPRVGLAMAGEHVPIARKGDTASERLSS</sequence>
<dbReference type="OrthoDB" id="7566033at2"/>
<organism evidence="1 2">
    <name type="scientific">Herbihabitans rhizosphaerae</name>
    <dbReference type="NCBI Taxonomy" id="1872711"/>
    <lineage>
        <taxon>Bacteria</taxon>
        <taxon>Bacillati</taxon>
        <taxon>Actinomycetota</taxon>
        <taxon>Actinomycetes</taxon>
        <taxon>Pseudonocardiales</taxon>
        <taxon>Pseudonocardiaceae</taxon>
        <taxon>Herbihabitans</taxon>
    </lineage>
</organism>
<proteinExistence type="predicted"/>
<gene>
    <name evidence="1" type="ORF">EV193_105300</name>
</gene>
<keyword evidence="2" id="KW-1185">Reference proteome</keyword>
<protein>
    <submittedName>
        <fullName evidence="1">Uncharacterized protein DUF4188</fullName>
    </submittedName>
</protein>
<evidence type="ECO:0000313" key="1">
    <source>
        <dbReference type="EMBL" id="RZS37742.1"/>
    </source>
</evidence>
<name>A0A4Q7KQX9_9PSEU</name>
<dbReference type="AlphaFoldDB" id="A0A4Q7KQX9"/>
<dbReference type="EMBL" id="SGWQ01000005">
    <property type="protein sequence ID" value="RZS37742.1"/>
    <property type="molecule type" value="Genomic_DNA"/>
</dbReference>
<reference evidence="1 2" key="1">
    <citation type="submission" date="2019-02" db="EMBL/GenBank/DDBJ databases">
        <title>Genomic Encyclopedia of Type Strains, Phase IV (KMG-IV): sequencing the most valuable type-strain genomes for metagenomic binning, comparative biology and taxonomic classification.</title>
        <authorList>
            <person name="Goeker M."/>
        </authorList>
    </citation>
    <scope>NUCLEOTIDE SEQUENCE [LARGE SCALE GENOMIC DNA]</scope>
    <source>
        <strain evidence="1 2">DSM 101727</strain>
    </source>
</reference>
<comment type="caution">
    <text evidence="1">The sequence shown here is derived from an EMBL/GenBank/DDBJ whole genome shotgun (WGS) entry which is preliminary data.</text>
</comment>
<accession>A0A4Q7KQX9</accession>